<feature type="domain" description="PPIase FKBP-type" evidence="8">
    <location>
        <begin position="239"/>
        <end position="325"/>
    </location>
</feature>
<dbReference type="EMBL" id="PCHA01000028">
    <property type="protein sequence ID" value="PKU93827.1"/>
    <property type="molecule type" value="Genomic_DNA"/>
</dbReference>
<evidence type="ECO:0000259" key="8">
    <source>
        <dbReference type="PROSITE" id="PS50059"/>
    </source>
</evidence>
<comment type="caution">
    <text evidence="9">The sequence shown here is derived from an EMBL/GenBank/DDBJ whole genome shotgun (WGS) entry which is preliminary data.</text>
</comment>
<feature type="chain" id="PRO_5043159290" description="peptidylprolyl isomerase" evidence="7">
    <location>
        <begin position="35"/>
        <end position="325"/>
    </location>
</feature>
<dbReference type="Gene3D" id="3.10.50.40">
    <property type="match status" value="1"/>
</dbReference>
<evidence type="ECO:0000256" key="4">
    <source>
        <dbReference type="ARBA" id="ARBA00023110"/>
    </source>
</evidence>
<keyword evidence="7" id="KW-0732">Signal</keyword>
<comment type="similarity">
    <text evidence="2">Belongs to the FKBP-type PPIase family.</text>
</comment>
<dbReference type="PROSITE" id="PS50059">
    <property type="entry name" value="FKBP_PPIASE"/>
    <property type="match status" value="1"/>
</dbReference>
<dbReference type="PANTHER" id="PTHR43811:SF19">
    <property type="entry name" value="39 KDA FK506-BINDING NUCLEAR PROTEIN"/>
    <property type="match status" value="1"/>
</dbReference>
<keyword evidence="4 6" id="KW-0697">Rotamase</keyword>
<evidence type="ECO:0000256" key="1">
    <source>
        <dbReference type="ARBA" id="ARBA00000971"/>
    </source>
</evidence>
<gene>
    <name evidence="9" type="ORF">CQR45_1464</name>
    <name evidence="10" type="ORF">PG2002B_1504</name>
</gene>
<name>A0A2N3QQ70_9BIFI</name>
<dbReference type="EC" id="5.2.1.8" evidence="3 6"/>
<dbReference type="EMBL" id="RYUX01000014">
    <property type="protein sequence ID" value="RYQ36328.1"/>
    <property type="molecule type" value="Genomic_DNA"/>
</dbReference>
<dbReference type="SUPFAM" id="SSF54534">
    <property type="entry name" value="FKBP-like"/>
    <property type="match status" value="1"/>
</dbReference>
<dbReference type="RefSeq" id="WP_242502446.1">
    <property type="nucleotide sequence ID" value="NZ_RYUX01000014.1"/>
</dbReference>
<dbReference type="PANTHER" id="PTHR43811">
    <property type="entry name" value="FKBP-TYPE PEPTIDYL-PROLYL CIS-TRANS ISOMERASE FKPA"/>
    <property type="match status" value="1"/>
</dbReference>
<accession>A0A2N3QQ70</accession>
<dbReference type="Pfam" id="PF00254">
    <property type="entry name" value="FKBP_C"/>
    <property type="match status" value="1"/>
</dbReference>
<organism evidence="9 11">
    <name type="scientific">Bifidobacterium pseudolongum subsp. globosum</name>
    <dbReference type="NCBI Taxonomy" id="1690"/>
    <lineage>
        <taxon>Bacteria</taxon>
        <taxon>Bacillati</taxon>
        <taxon>Actinomycetota</taxon>
        <taxon>Actinomycetes</taxon>
        <taxon>Bifidobacteriales</taxon>
        <taxon>Bifidobacteriaceae</taxon>
        <taxon>Bifidobacterium</taxon>
    </lineage>
</organism>
<reference evidence="10 12" key="2">
    <citation type="submission" date="2018-12" db="EMBL/GenBank/DDBJ databases">
        <title>Unveiling genomic diversity among members of the Bifidobacterium pseudolongum species, a widely distributed gut commensal of the animal kingdom.</title>
        <authorList>
            <person name="Lugli G.A."/>
            <person name="Duranti S."/>
            <person name="Albert K."/>
            <person name="Mancabelli L."/>
            <person name="Napoli S."/>
            <person name="Viappiani A."/>
            <person name="Anzalone R."/>
            <person name="Longhi G."/>
            <person name="Milani C."/>
            <person name="Turroni F."/>
            <person name="Alessandri G."/>
            <person name="Sela D.A."/>
            <person name="Van Sinderen D."/>
            <person name="Ventura M."/>
        </authorList>
    </citation>
    <scope>NUCLEOTIDE SEQUENCE [LARGE SCALE GENOMIC DNA]</scope>
    <source>
        <strain evidence="10 12">2002B</strain>
    </source>
</reference>
<dbReference type="GO" id="GO:0003755">
    <property type="term" value="F:peptidyl-prolyl cis-trans isomerase activity"/>
    <property type="evidence" value="ECO:0007669"/>
    <property type="project" value="UniProtKB-KW"/>
</dbReference>
<evidence type="ECO:0000313" key="12">
    <source>
        <dbReference type="Proteomes" id="UP000292655"/>
    </source>
</evidence>
<evidence type="ECO:0000256" key="7">
    <source>
        <dbReference type="SAM" id="SignalP"/>
    </source>
</evidence>
<dbReference type="InterPro" id="IPR001179">
    <property type="entry name" value="PPIase_FKBP_dom"/>
</dbReference>
<dbReference type="InterPro" id="IPR046357">
    <property type="entry name" value="PPIase_dom_sf"/>
</dbReference>
<evidence type="ECO:0000313" key="9">
    <source>
        <dbReference type="EMBL" id="PKU93827.1"/>
    </source>
</evidence>
<keyword evidence="5 6" id="KW-0413">Isomerase</keyword>
<dbReference type="Proteomes" id="UP000233722">
    <property type="component" value="Unassembled WGS sequence"/>
</dbReference>
<dbReference type="Proteomes" id="UP000292655">
    <property type="component" value="Unassembled WGS sequence"/>
</dbReference>
<evidence type="ECO:0000256" key="3">
    <source>
        <dbReference type="ARBA" id="ARBA00013194"/>
    </source>
</evidence>
<evidence type="ECO:0000313" key="11">
    <source>
        <dbReference type="Proteomes" id="UP000233722"/>
    </source>
</evidence>
<evidence type="ECO:0000256" key="2">
    <source>
        <dbReference type="ARBA" id="ARBA00006577"/>
    </source>
</evidence>
<evidence type="ECO:0000313" key="10">
    <source>
        <dbReference type="EMBL" id="RYQ36328.1"/>
    </source>
</evidence>
<proteinExistence type="inferred from homology"/>
<feature type="signal peptide" evidence="7">
    <location>
        <begin position="1"/>
        <end position="34"/>
    </location>
</feature>
<sequence>MAMHSTSSSIVTVLTRAAAAVCTAAMCISLAACGGDDAKTSAGSQKLPQLTGVTAKGTPGKKPEISFKTPLSVENNATAILQEGDGETLKNGDRLCMQLTQYSLKTGEEVATTWDTNVPDCSLVFNESDEPGSAESATLAQIANSTLKGKKINTTFGVGINDGSGDNQNYLLVATPVSQSKDLEKAEGKKVKDVPADLPKVTTAADGKPSIDMNGYKGSDKLVAQTLIEGNGPEITDDTYAAVVKYTGWLLDGKQFDSSWDRNDTFTATLNGGVIQGWTEGLRGKKVGSQVLLVVPPDLGYGDKEQGEIPANSTLVFVVDILAKY</sequence>
<evidence type="ECO:0000256" key="5">
    <source>
        <dbReference type="ARBA" id="ARBA00023235"/>
    </source>
</evidence>
<protein>
    <recommendedName>
        <fullName evidence="3 6">peptidylprolyl isomerase</fullName>
        <ecNumber evidence="3 6">5.2.1.8</ecNumber>
    </recommendedName>
</protein>
<dbReference type="AlphaFoldDB" id="A0A2N3QQ70"/>
<evidence type="ECO:0000256" key="6">
    <source>
        <dbReference type="PROSITE-ProRule" id="PRU00277"/>
    </source>
</evidence>
<comment type="catalytic activity">
    <reaction evidence="1 6">
        <text>[protein]-peptidylproline (omega=180) = [protein]-peptidylproline (omega=0)</text>
        <dbReference type="Rhea" id="RHEA:16237"/>
        <dbReference type="Rhea" id="RHEA-COMP:10747"/>
        <dbReference type="Rhea" id="RHEA-COMP:10748"/>
        <dbReference type="ChEBI" id="CHEBI:83833"/>
        <dbReference type="ChEBI" id="CHEBI:83834"/>
        <dbReference type="EC" id="5.2.1.8"/>
    </reaction>
</comment>
<reference evidence="9 11" key="1">
    <citation type="submission" date="2017-10" db="EMBL/GenBank/DDBJ databases">
        <title>Bifidobacterium genomics.</title>
        <authorList>
            <person name="Lugli G.A."/>
            <person name="Milani C."/>
            <person name="Mancabelli L."/>
        </authorList>
    </citation>
    <scope>NUCLEOTIDE SEQUENCE [LARGE SCALE GENOMIC DNA]</scope>
    <source>
        <strain evidence="9 11">1747B</strain>
    </source>
</reference>